<feature type="compositionally biased region" description="Low complexity" evidence="12">
    <location>
        <begin position="299"/>
        <end position="317"/>
    </location>
</feature>
<feature type="compositionally biased region" description="Polar residues" evidence="12">
    <location>
        <begin position="1711"/>
        <end position="1724"/>
    </location>
</feature>
<keyword evidence="6 11" id="KW-0223">Dioxygenase</keyword>
<evidence type="ECO:0000256" key="9">
    <source>
        <dbReference type="ARBA" id="ARBA00047840"/>
    </source>
</evidence>
<feature type="compositionally biased region" description="Polar residues" evidence="12">
    <location>
        <begin position="1661"/>
        <end position="1671"/>
    </location>
</feature>
<feature type="region of interest" description="Disordered" evidence="12">
    <location>
        <begin position="1711"/>
        <end position="1768"/>
    </location>
</feature>
<dbReference type="EMBL" id="JBAMIC010000002">
    <property type="protein sequence ID" value="KAK7111505.1"/>
    <property type="molecule type" value="Genomic_DNA"/>
</dbReference>
<feature type="region of interest" description="Disordered" evidence="12">
    <location>
        <begin position="286"/>
        <end position="329"/>
    </location>
</feature>
<comment type="cofactor">
    <cofactor evidence="11">
        <name>Zn(2+)</name>
        <dbReference type="ChEBI" id="CHEBI:29105"/>
    </cofactor>
    <text evidence="11">The zinc ions have a structural role.</text>
</comment>
<name>A0AAN9BXM1_9CAEN</name>
<feature type="region of interest" description="Disordered" evidence="12">
    <location>
        <begin position="1851"/>
        <end position="1955"/>
    </location>
</feature>
<dbReference type="CDD" id="cd18892">
    <property type="entry name" value="TET"/>
    <property type="match status" value="1"/>
</dbReference>
<evidence type="ECO:0000256" key="5">
    <source>
        <dbReference type="ARBA" id="ARBA00022833"/>
    </source>
</evidence>
<evidence type="ECO:0000256" key="7">
    <source>
        <dbReference type="ARBA" id="ARBA00023002"/>
    </source>
</evidence>
<feature type="region of interest" description="Disordered" evidence="12">
    <location>
        <begin position="380"/>
        <end position="423"/>
    </location>
</feature>
<comment type="subcellular location">
    <subcellularLocation>
        <location evidence="1">Chromosome</location>
    </subcellularLocation>
</comment>
<keyword evidence="15" id="KW-1185">Reference proteome</keyword>
<protein>
    <recommendedName>
        <fullName evidence="11">Methylcytosine dioxygenase TET</fullName>
        <ecNumber evidence="11">1.14.11.80</ecNumber>
    </recommendedName>
</protein>
<dbReference type="GO" id="GO:0008270">
    <property type="term" value="F:zinc ion binding"/>
    <property type="evidence" value="ECO:0007669"/>
    <property type="project" value="UniProtKB-UniRule"/>
</dbReference>
<dbReference type="SMART" id="SM01333">
    <property type="entry name" value="Tet_JBP"/>
    <property type="match status" value="1"/>
</dbReference>
<feature type="domain" description="Methylcytosine dioxygenase TET1-3 oxygenase" evidence="13">
    <location>
        <begin position="1405"/>
        <end position="2028"/>
    </location>
</feature>
<dbReference type="EC" id="1.14.11.80" evidence="11"/>
<keyword evidence="7 11" id="KW-0560">Oxidoreductase</keyword>
<evidence type="ECO:0000256" key="10">
    <source>
        <dbReference type="ARBA" id="ARBA00049431"/>
    </source>
</evidence>
<feature type="compositionally biased region" description="Basic and acidic residues" evidence="12">
    <location>
        <begin position="170"/>
        <end position="179"/>
    </location>
</feature>
<evidence type="ECO:0000256" key="4">
    <source>
        <dbReference type="ARBA" id="ARBA00022723"/>
    </source>
</evidence>
<keyword evidence="5 11" id="KW-0862">Zinc</keyword>
<feature type="region of interest" description="Disordered" evidence="12">
    <location>
        <begin position="344"/>
        <end position="368"/>
    </location>
</feature>
<feature type="compositionally biased region" description="Polar residues" evidence="12">
    <location>
        <begin position="467"/>
        <end position="492"/>
    </location>
</feature>
<comment type="cofactor">
    <cofactor evidence="11">
        <name>Fe(2+)</name>
        <dbReference type="ChEBI" id="CHEBI:29033"/>
    </cofactor>
    <text evidence="11">Binds 1 Fe(2+) ion per subunit.</text>
</comment>
<dbReference type="InterPro" id="IPR046942">
    <property type="entry name" value="TET_oxygenase"/>
</dbReference>
<dbReference type="Pfam" id="PF12851">
    <property type="entry name" value="Tet_JBP"/>
    <property type="match status" value="1"/>
</dbReference>
<reference evidence="14 15" key="1">
    <citation type="submission" date="2024-02" db="EMBL/GenBank/DDBJ databases">
        <title>Chromosome-scale genome assembly of the rough periwinkle Littorina saxatilis.</title>
        <authorList>
            <person name="De Jode A."/>
            <person name="Faria R."/>
            <person name="Formenti G."/>
            <person name="Sims Y."/>
            <person name="Smith T.P."/>
            <person name="Tracey A."/>
            <person name="Wood J.M.D."/>
            <person name="Zagrodzka Z.B."/>
            <person name="Johannesson K."/>
            <person name="Butlin R.K."/>
            <person name="Leder E.H."/>
        </authorList>
    </citation>
    <scope>NUCLEOTIDE SEQUENCE [LARGE SCALE GENOMIC DNA]</scope>
    <source>
        <strain evidence="14">Snail1</strain>
        <tissue evidence="14">Muscle</tissue>
    </source>
</reference>
<feature type="region of interest" description="Disordered" evidence="12">
    <location>
        <begin position="1783"/>
        <end position="1833"/>
    </location>
</feature>
<feature type="compositionally biased region" description="Polar residues" evidence="12">
    <location>
        <begin position="1741"/>
        <end position="1759"/>
    </location>
</feature>
<feature type="compositionally biased region" description="Low complexity" evidence="12">
    <location>
        <begin position="452"/>
        <end position="466"/>
    </location>
</feature>
<feature type="compositionally biased region" description="Polar residues" evidence="12">
    <location>
        <begin position="1186"/>
        <end position="1208"/>
    </location>
</feature>
<dbReference type="Proteomes" id="UP001374579">
    <property type="component" value="Unassembled WGS sequence"/>
</dbReference>
<comment type="catalytic activity">
    <reaction evidence="11">
        <text>a 5-methyl-2'-deoxycytidine in DNA + 2-oxoglutarate + O2 = a 5-hydroxymethyl-2'-deoxycytidine in DNA + succinate + CO2</text>
        <dbReference type="Rhea" id="RHEA:52636"/>
        <dbReference type="Rhea" id="RHEA-COMP:11370"/>
        <dbReference type="Rhea" id="RHEA-COMP:13315"/>
        <dbReference type="ChEBI" id="CHEBI:15379"/>
        <dbReference type="ChEBI" id="CHEBI:16526"/>
        <dbReference type="ChEBI" id="CHEBI:16810"/>
        <dbReference type="ChEBI" id="CHEBI:30031"/>
        <dbReference type="ChEBI" id="CHEBI:85454"/>
        <dbReference type="ChEBI" id="CHEBI:136731"/>
        <dbReference type="EC" id="1.14.11.80"/>
    </reaction>
</comment>
<evidence type="ECO:0000256" key="12">
    <source>
        <dbReference type="SAM" id="MobiDB-lite"/>
    </source>
</evidence>
<feature type="compositionally biased region" description="Basic and acidic residues" evidence="12">
    <location>
        <begin position="1644"/>
        <end position="1660"/>
    </location>
</feature>
<dbReference type="GO" id="GO:0005634">
    <property type="term" value="C:nucleus"/>
    <property type="evidence" value="ECO:0007669"/>
    <property type="project" value="UniProtKB-UniRule"/>
</dbReference>
<dbReference type="InterPro" id="IPR040175">
    <property type="entry name" value="TET1/2/3"/>
</dbReference>
<evidence type="ECO:0000256" key="8">
    <source>
        <dbReference type="ARBA" id="ARBA00023004"/>
    </source>
</evidence>
<dbReference type="PANTHER" id="PTHR23358:SF6">
    <property type="entry name" value="METHYLCYTOSINE DIOXYGENASE TET"/>
    <property type="match status" value="1"/>
</dbReference>
<feature type="compositionally biased region" description="Basic residues" evidence="12">
    <location>
        <begin position="805"/>
        <end position="814"/>
    </location>
</feature>
<dbReference type="GO" id="GO:0070579">
    <property type="term" value="F:DNA 5-methylcytosine dioxygenase activity"/>
    <property type="evidence" value="ECO:0007669"/>
    <property type="project" value="UniProtKB-UniRule"/>
</dbReference>
<comment type="catalytic activity">
    <reaction evidence="10 11">
        <text>a 5-hydroxymethyl-2'-deoxycytidine in DNA + 2-oxoglutarate + O2 = a 5-formyl-2'-deoxycytidine in DNA + succinate + CO2 + H2O</text>
        <dbReference type="Rhea" id="RHEA:53828"/>
        <dbReference type="Rhea" id="RHEA-COMP:13315"/>
        <dbReference type="Rhea" id="RHEA-COMP:13656"/>
        <dbReference type="ChEBI" id="CHEBI:15377"/>
        <dbReference type="ChEBI" id="CHEBI:15379"/>
        <dbReference type="ChEBI" id="CHEBI:16526"/>
        <dbReference type="ChEBI" id="CHEBI:16810"/>
        <dbReference type="ChEBI" id="CHEBI:30031"/>
        <dbReference type="ChEBI" id="CHEBI:136731"/>
        <dbReference type="ChEBI" id="CHEBI:137731"/>
        <dbReference type="EC" id="1.14.11.80"/>
    </reaction>
</comment>
<comment type="catalytic activity">
    <reaction evidence="9 11">
        <text>a 5-formyl-2'-deoxycytidine in DNA + 2-oxoglutarate + O2 = a 5-carboxyl-2'-deoxycytidine in DNA + succinate + CO2 + H(+)</text>
        <dbReference type="Rhea" id="RHEA:53832"/>
        <dbReference type="Rhea" id="RHEA-COMP:13656"/>
        <dbReference type="Rhea" id="RHEA-COMP:13657"/>
        <dbReference type="ChEBI" id="CHEBI:15378"/>
        <dbReference type="ChEBI" id="CHEBI:15379"/>
        <dbReference type="ChEBI" id="CHEBI:16526"/>
        <dbReference type="ChEBI" id="CHEBI:16810"/>
        <dbReference type="ChEBI" id="CHEBI:30031"/>
        <dbReference type="ChEBI" id="CHEBI:137731"/>
        <dbReference type="ChEBI" id="CHEBI:137732"/>
        <dbReference type="EC" id="1.14.11.80"/>
    </reaction>
</comment>
<keyword evidence="4 11" id="KW-0479">Metal-binding</keyword>
<feature type="compositionally biased region" description="Polar residues" evidence="12">
    <location>
        <begin position="1134"/>
        <end position="1159"/>
    </location>
</feature>
<feature type="compositionally biased region" description="Polar residues" evidence="12">
    <location>
        <begin position="1087"/>
        <end position="1109"/>
    </location>
</feature>
<feature type="region of interest" description="Disordered" evidence="12">
    <location>
        <begin position="2063"/>
        <end position="2089"/>
    </location>
</feature>
<dbReference type="GO" id="GO:0040029">
    <property type="term" value="P:epigenetic regulation of gene expression"/>
    <property type="evidence" value="ECO:0007669"/>
    <property type="project" value="InterPro"/>
</dbReference>
<evidence type="ECO:0000256" key="1">
    <source>
        <dbReference type="ARBA" id="ARBA00004286"/>
    </source>
</evidence>
<feature type="compositionally biased region" description="Basic and acidic residues" evidence="12">
    <location>
        <begin position="359"/>
        <end position="368"/>
    </location>
</feature>
<evidence type="ECO:0000259" key="13">
    <source>
        <dbReference type="SMART" id="SM01333"/>
    </source>
</evidence>
<dbReference type="InterPro" id="IPR024779">
    <property type="entry name" value="2OGFeDO_JBP1/TET_oxygenase_dom"/>
</dbReference>
<feature type="region of interest" description="Disordered" evidence="12">
    <location>
        <begin position="1"/>
        <end position="41"/>
    </location>
</feature>
<keyword evidence="8 11" id="KW-0408">Iron</keyword>
<feature type="compositionally biased region" description="Low complexity" evidence="12">
    <location>
        <begin position="1865"/>
        <end position="1894"/>
    </location>
</feature>
<feature type="region of interest" description="Disordered" evidence="12">
    <location>
        <begin position="544"/>
        <end position="610"/>
    </location>
</feature>
<dbReference type="GO" id="GO:0005694">
    <property type="term" value="C:chromosome"/>
    <property type="evidence" value="ECO:0007669"/>
    <property type="project" value="UniProtKB-SubCell"/>
</dbReference>
<organism evidence="14 15">
    <name type="scientific">Littorina saxatilis</name>
    <dbReference type="NCBI Taxonomy" id="31220"/>
    <lineage>
        <taxon>Eukaryota</taxon>
        <taxon>Metazoa</taxon>
        <taxon>Spiralia</taxon>
        <taxon>Lophotrochozoa</taxon>
        <taxon>Mollusca</taxon>
        <taxon>Gastropoda</taxon>
        <taxon>Caenogastropoda</taxon>
        <taxon>Littorinimorpha</taxon>
        <taxon>Littorinoidea</taxon>
        <taxon>Littorinidae</taxon>
        <taxon>Littorina</taxon>
    </lineage>
</organism>
<feature type="region of interest" description="Disordered" evidence="12">
    <location>
        <begin position="153"/>
        <end position="189"/>
    </location>
</feature>
<dbReference type="GO" id="GO:0141166">
    <property type="term" value="P:chromosomal 5-methylcytosine DNA demethylation pathway"/>
    <property type="evidence" value="ECO:0007669"/>
    <property type="project" value="UniProtKB-UniRule"/>
</dbReference>
<dbReference type="GO" id="GO:0045944">
    <property type="term" value="P:positive regulation of transcription by RNA polymerase II"/>
    <property type="evidence" value="ECO:0007669"/>
    <property type="project" value="TreeGrafter"/>
</dbReference>
<comment type="similarity">
    <text evidence="2 11">Belongs to the TET family.</text>
</comment>
<evidence type="ECO:0000256" key="6">
    <source>
        <dbReference type="ARBA" id="ARBA00022964"/>
    </source>
</evidence>
<feature type="compositionally biased region" description="Polar residues" evidence="12">
    <location>
        <begin position="877"/>
        <end position="886"/>
    </location>
</feature>
<comment type="caution">
    <text evidence="14">The sequence shown here is derived from an EMBL/GenBank/DDBJ whole genome shotgun (WGS) entry which is preliminary data.</text>
</comment>
<comment type="function">
    <text evidence="11">Dioxygenase that catalyzes the conversion of the modified genomic base 5-methylcytosine (5mC) into 5-hydroxymethylcytosine (5hmC) and plays a key role in epigenetic chromatin reprogramming during embryonic development.</text>
</comment>
<proteinExistence type="inferred from homology"/>
<feature type="region of interest" description="Disordered" evidence="12">
    <location>
        <begin position="452"/>
        <end position="495"/>
    </location>
</feature>
<sequence length="2137" mass="230901">MDNVAVPSPGNTGRRVLSPRESPGLVLSPKDNPGFDPYAFPADDQTLFTGNGSPYTTPLHLSVHPKTFLPPGNPSTNMRAFPEKGLEPHQGHLPAYLHSPTQGAHPVAPTGQQFNHPSSKLQHDSINPSIDSVHLAKQASLQAAACQTSVFSQQTEGWQPQTPKKKAKQKAAEDGEAVKKKVKKPKKLKEVVPSLTDPALAGNSKAHTPGDVFAVGFTSQPYIPRSEPKVLCAKNAAPTLPASMSSKDGNIFPHSLQSSGSFTLTTHTLPSTTTAATFTNSIQFYSEHRRQSTDSQELSTSRPASRTSTMSSASSNTDVKPKEPQDPIPMSKILEIIEREKLLGSSSPCKRRRTAKPQHIQEAEEEAKKFAAANAVQGVTTGTSPADKHSSNSNSQDGIKKSSHNSSSPGSIRKSNQANCSEVGGKGTDTLLYENCGGSPALASKASSPHVQLSSQCSNDSSESQSVLPSGTPTTDAAVSKSSTPVHENSTPHLHPQVFSDQMSAVAAPSSQFPSDVSELPAKGVAMNDRTYTLSDDTSVEKHVLPFQSGSPKPPNSSVPLAHSGSPKINGSLISPSHRENTHTITPHSPHHTGKPVEQPFPSAPTKGNFQQFDMNRTAQEQNILKKQPLPPPSSVTKGNFQPFELNHAALDLEDISKEQLLQSAPTSTKGYFQQFEINRAAMEEKIAKEKILKDLKASRMPTSLRATGSGVSYLQSTIESLLQGSSTTSTKWMNGSVDASLPGIMSSSFAPESAMHVKVQDLEPSLTCDLNTTWSQTAHMISGIDAQQPHPLPLNSTTQVSAPKKAKKKRSPNKAKAPQLPPSPDNSLPDGLASSRALPPFGAFAGLKMEPVHPAFGSVPAAAYHHNLNSQANHTLVNTGVTSPGTKKKVKKPSVNQTQPSLESMDRKLLKGSPALQEPLRDNSNLKTAGGGDFLSSGDSGIKIMKPGTDMHTQNFKPDVHGVSNTRQIFHSSGIPNTEKIDLNGSKPYNDYHPDFKTGSNGIIQQKTLTANTAVNTKPENFGRSAPHPYENNSMKAALNGFKAATDESGRTQGRAQPVPDTWQRKPDVDSLGPLRGDWSPKSFGSLATQSGFPQSVNLGQCSPQSKLGTLHSPGSLAAPGDHGHSGRAGHLHQSSNVPQNNASGRASSFGLSGTTGLHSGIQPHNGIRLSKPADGSSKKAKAGTTLNGAGSKTDNTAPNSVNQTSRLPPFTLPTLEPSLAHMSPEEELDDRLRTNKPEVAPKCNCLGPNYEFNESIEGPYYTQLGAAKDVPGVRQVMEKRTGLSGNAIRIEKIHYTGKEGRSSEGCPIAKWIIRRSGPEEKYLCVARKRPGHFCDTAYIIVVIVAWEGVDSQEADSLYGYLVSTLTKNGFETDRRCATNERKTCACQGVDLIRRGASFSFGCSWSMYFNGCKFARSHIARKFKLKDTSEEEKIEEHLQELATQVGPVYKAAAPDAYRNQIKFEEQAGMCRLGNEKGKPFSGVTACVDFCAHSHKDFHNMQNGSTVVVTLTKHRGWSRPEDEQLHVLPLYVMDNTDEGGSIDGQMKKVQSGALEILHKYSLQARMRATPLKKPKRGAKKDSPAKSSAGTSTTPGGGSTSVPGTPTPPTTPTKERDMSFLHSQDSSQSQDGSLSGSSDSAMQTPEKRFDGSNCSFEDRENSQTSDDFMSQSFGPSEMYEKVWEYYYTHGTFPPQSYMEQWAAAQKQAMMNPQNNGANMNQGSNMNKHHQPSSQQNPPQAATDFSQTHLPPGAQHQSNPPNFTPGIKTEAANSSDFDQEIINLTHKRDHSDSISSSPSLSRPGGEGSSSRSSEGRNPSRPLSVNADGSRPAGARYASPLDLLTEAAASMEASMMSPTCPPGYASTPLNSRPSSRSSIPPHPSSSPDLLSPTLPRPHSSPGVQHSQSYPGSPFVSPKPNCDGTPSCKETPTHSKPVMPQRHPNGSFVTPTLGQGPEEPTFTMIDPTVVRCEWQDNTQNFHDPGIGGVAIALSHGAVLFEVAKRELHATTALKNPNRYQPTRISLVFYQHKNLNFFHHGYYEYERKLATQRKQRIEKLMEEGATAEEAEKAVKPGRKRKKKEAEGEEEEEKIDFAKTSAAQYRYMWDTTVRHGMTLTTDSIITRWIDPQPMVTGPYQRWV</sequence>
<evidence type="ECO:0000256" key="3">
    <source>
        <dbReference type="ARBA" id="ARBA00022454"/>
    </source>
</evidence>
<evidence type="ECO:0000313" key="15">
    <source>
        <dbReference type="Proteomes" id="UP001374579"/>
    </source>
</evidence>
<accession>A0AAN9BXM1</accession>
<evidence type="ECO:0000256" key="2">
    <source>
        <dbReference type="ARBA" id="ARBA00007502"/>
    </source>
</evidence>
<feature type="region of interest" description="Disordered" evidence="12">
    <location>
        <begin position="877"/>
        <end position="940"/>
    </location>
</feature>
<keyword evidence="3" id="KW-0158">Chromosome</keyword>
<dbReference type="PANTHER" id="PTHR23358">
    <property type="entry name" value="METHYLCYTOSINE DIOXYGENASE TET"/>
    <property type="match status" value="1"/>
</dbReference>
<feature type="region of interest" description="Disordered" evidence="12">
    <location>
        <begin position="1565"/>
        <end position="1671"/>
    </location>
</feature>
<feature type="region of interest" description="Disordered" evidence="12">
    <location>
        <begin position="787"/>
        <end position="835"/>
    </location>
</feature>
<feature type="compositionally biased region" description="Low complexity" evidence="12">
    <location>
        <begin position="1622"/>
        <end position="1639"/>
    </location>
</feature>
<feature type="compositionally biased region" description="Low complexity" evidence="12">
    <location>
        <begin position="1791"/>
        <end position="1819"/>
    </location>
</feature>
<feature type="region of interest" description="Disordered" evidence="12">
    <location>
        <begin position="1046"/>
        <end position="1219"/>
    </location>
</feature>
<evidence type="ECO:0000256" key="11">
    <source>
        <dbReference type="RuleBase" id="RU367064"/>
    </source>
</evidence>
<gene>
    <name evidence="14" type="ORF">V1264_011125</name>
</gene>
<feature type="compositionally biased region" description="Low complexity" evidence="12">
    <location>
        <begin position="1586"/>
        <end position="1603"/>
    </location>
</feature>
<feature type="compositionally biased region" description="Polar residues" evidence="12">
    <location>
        <begin position="1898"/>
        <end position="1907"/>
    </location>
</feature>
<evidence type="ECO:0000313" key="14">
    <source>
        <dbReference type="EMBL" id="KAK7111505.1"/>
    </source>
</evidence>